<organism evidence="8 9">
    <name type="scientific">Parthenolecanium corni</name>
    <dbReference type="NCBI Taxonomy" id="536013"/>
    <lineage>
        <taxon>Eukaryota</taxon>
        <taxon>Metazoa</taxon>
        <taxon>Ecdysozoa</taxon>
        <taxon>Arthropoda</taxon>
        <taxon>Hexapoda</taxon>
        <taxon>Insecta</taxon>
        <taxon>Pterygota</taxon>
        <taxon>Neoptera</taxon>
        <taxon>Paraneoptera</taxon>
        <taxon>Hemiptera</taxon>
        <taxon>Sternorrhyncha</taxon>
        <taxon>Coccoidea</taxon>
        <taxon>Coccidae</taxon>
        <taxon>Parthenolecanium</taxon>
    </lineage>
</organism>
<keyword evidence="3" id="KW-0040">ANK repeat</keyword>
<dbReference type="InterPro" id="IPR002110">
    <property type="entry name" value="Ankyrin_rpt"/>
</dbReference>
<keyword evidence="2" id="KW-0132">Cell division</keyword>
<dbReference type="Pfam" id="PF01693">
    <property type="entry name" value="Cauli_VI"/>
    <property type="match status" value="1"/>
</dbReference>
<proteinExistence type="inferred from homology"/>
<evidence type="ECO:0000256" key="4">
    <source>
        <dbReference type="ARBA" id="ARBA00023306"/>
    </source>
</evidence>
<evidence type="ECO:0000313" key="8">
    <source>
        <dbReference type="EMBL" id="KAK7576448.1"/>
    </source>
</evidence>
<keyword evidence="9" id="KW-1185">Reference proteome</keyword>
<dbReference type="PANTHER" id="PTHR12349:SF4">
    <property type="entry name" value="ANKYRIN REPEAT AND LEM DOMAIN-CONTAINING PROTEIN 2"/>
    <property type="match status" value="1"/>
</dbReference>
<name>A0AAN9T7S4_9HEMI</name>
<dbReference type="GO" id="GO:0005783">
    <property type="term" value="C:endoplasmic reticulum"/>
    <property type="evidence" value="ECO:0007669"/>
    <property type="project" value="TreeGrafter"/>
</dbReference>
<evidence type="ECO:0008006" key="10">
    <source>
        <dbReference type="Google" id="ProtNLM"/>
    </source>
</evidence>
<dbReference type="GO" id="GO:0051721">
    <property type="term" value="F:protein phosphatase 2A binding"/>
    <property type="evidence" value="ECO:0007669"/>
    <property type="project" value="TreeGrafter"/>
</dbReference>
<evidence type="ECO:0000256" key="5">
    <source>
        <dbReference type="SAM" id="MobiDB-lite"/>
    </source>
</evidence>
<dbReference type="SMART" id="SM00248">
    <property type="entry name" value="ANK"/>
    <property type="match status" value="2"/>
</dbReference>
<dbReference type="PANTHER" id="PTHR12349">
    <property type="entry name" value="ANKYRIN REPEAT AND LEM DOMAIN-CONTAINING PROTEIN 2"/>
    <property type="match status" value="1"/>
</dbReference>
<feature type="region of interest" description="Disordered" evidence="5">
    <location>
        <begin position="442"/>
        <end position="475"/>
    </location>
</feature>
<evidence type="ECO:0000313" key="9">
    <source>
        <dbReference type="Proteomes" id="UP001367676"/>
    </source>
</evidence>
<evidence type="ECO:0000256" key="1">
    <source>
        <dbReference type="ARBA" id="ARBA00007597"/>
    </source>
</evidence>
<dbReference type="SUPFAM" id="SSF48403">
    <property type="entry name" value="Ankyrin repeat"/>
    <property type="match status" value="1"/>
</dbReference>
<comment type="caution">
    <text evidence="8">The sequence shown here is derived from an EMBL/GenBank/DDBJ whole genome shotgun (WGS) entry which is preliminary data.</text>
</comment>
<sequence>MTRYYGVFISKDSGVDQNSNEKLHVYTRYEDAYKVIKEHKNARFKCFDSNEEASNFAKFGATSGPGNPSVVCESISYKSLKRQEIFQFRKYIEADDIKSVELSISENPRYLIGIGDTPTIMQEGPRYNALHIAAKHNRPLIADFILKTVGNKSFCQQLYGSAGDNSYLVRPEVMLDLYLNTPDKALNETPLHFAAKYGAYDVVLVFVQYPQLQLHVKNKYGQTPKDITCRMANPSNPNITASVIHKLLDELYFVPVWRSDDEVIQPVVGKPFSPKSPPVCPMPTSPLSPNMEIKALAGPMNYSEATNFHKTWKSPAKSSNGVLKRSPLSFTKGLEQVGRSLAKKYHVSWKEKWPFLDRFVDLSSEEGLELLNNHLKTVIVGTRKQSSVMPKSLPHASPESSLCYKFSKLSIKSPVSQSLTSNKKLKVMRKINFSFEESENNNDLINCDNENDDSDSDDFHSVTNSPDVSDDEYESADEGPDIYIFENKATSMDNAVLEAISDVYVDPRKYPYIYQWKQFISSHSHVQRKQYVAHVFFNRCLQKPYKAYDE</sequence>
<dbReference type="InterPro" id="IPR037056">
    <property type="entry name" value="RNase_H1_N_sf"/>
</dbReference>
<dbReference type="Pfam" id="PF13857">
    <property type="entry name" value="Ank_5"/>
    <property type="match status" value="1"/>
</dbReference>
<evidence type="ECO:0000259" key="6">
    <source>
        <dbReference type="Pfam" id="PF01693"/>
    </source>
</evidence>
<dbReference type="Pfam" id="PF24567">
    <property type="entry name" value="ANKLE2_3rd"/>
    <property type="match status" value="1"/>
</dbReference>
<dbReference type="Gene3D" id="3.40.970.10">
    <property type="entry name" value="Ribonuclease H1, N-terminal domain"/>
    <property type="match status" value="1"/>
</dbReference>
<gene>
    <name evidence="8" type="ORF">V9T40_012734</name>
</gene>
<dbReference type="InterPro" id="IPR036770">
    <property type="entry name" value="Ankyrin_rpt-contain_sf"/>
</dbReference>
<comment type="similarity">
    <text evidence="1">Belongs to the ANKLE2 family.</text>
</comment>
<protein>
    <recommendedName>
        <fullName evidence="10">Ankyrin repeat and LEM domain-containing protein 2</fullName>
    </recommendedName>
</protein>
<keyword evidence="4" id="KW-0131">Cell cycle</keyword>
<evidence type="ECO:0000256" key="3">
    <source>
        <dbReference type="ARBA" id="ARBA00023043"/>
    </source>
</evidence>
<dbReference type="Gene3D" id="1.25.40.20">
    <property type="entry name" value="Ankyrin repeat-containing domain"/>
    <property type="match status" value="1"/>
</dbReference>
<evidence type="ECO:0000259" key="7">
    <source>
        <dbReference type="Pfam" id="PF24567"/>
    </source>
</evidence>
<feature type="domain" description="ANKLE2 third alpha/beta" evidence="7">
    <location>
        <begin position="252"/>
        <end position="351"/>
    </location>
</feature>
<feature type="domain" description="Ribonuclease H1 N-terminal" evidence="6">
    <location>
        <begin position="4"/>
        <end position="56"/>
    </location>
</feature>
<dbReference type="GO" id="GO:0051301">
    <property type="term" value="P:cell division"/>
    <property type="evidence" value="ECO:0007669"/>
    <property type="project" value="UniProtKB-KW"/>
</dbReference>
<dbReference type="InterPro" id="IPR056237">
    <property type="entry name" value="ANKLE2_3rd"/>
</dbReference>
<dbReference type="EMBL" id="JBBCAQ010000036">
    <property type="protein sequence ID" value="KAK7576448.1"/>
    <property type="molecule type" value="Genomic_DNA"/>
</dbReference>
<accession>A0AAN9T7S4</accession>
<reference evidence="8 9" key="1">
    <citation type="submission" date="2024-03" db="EMBL/GenBank/DDBJ databases">
        <title>Adaptation during the transition from Ophiocordyceps entomopathogen to insect associate is accompanied by gene loss and intensified selection.</title>
        <authorList>
            <person name="Ward C.M."/>
            <person name="Onetto C.A."/>
            <person name="Borneman A.R."/>
        </authorList>
    </citation>
    <scope>NUCLEOTIDE SEQUENCE [LARGE SCALE GENOMIC DNA]</scope>
    <source>
        <strain evidence="8">AWRI1</strain>
        <tissue evidence="8">Single Adult Female</tissue>
    </source>
</reference>
<dbReference type="Proteomes" id="UP001367676">
    <property type="component" value="Unassembled WGS sequence"/>
</dbReference>
<dbReference type="AlphaFoldDB" id="A0AAN9T7S4"/>
<evidence type="ECO:0000256" key="2">
    <source>
        <dbReference type="ARBA" id="ARBA00022618"/>
    </source>
</evidence>
<dbReference type="InterPro" id="IPR011320">
    <property type="entry name" value="RNase_H1_N"/>
</dbReference>